<evidence type="ECO:0000313" key="3">
    <source>
        <dbReference type="Proteomes" id="UP000268535"/>
    </source>
</evidence>
<accession>A0A4P9WV52</accession>
<organism evidence="2 3">
    <name type="scientific">Caulochytrium protostelioides</name>
    <dbReference type="NCBI Taxonomy" id="1555241"/>
    <lineage>
        <taxon>Eukaryota</taxon>
        <taxon>Fungi</taxon>
        <taxon>Fungi incertae sedis</taxon>
        <taxon>Chytridiomycota</taxon>
        <taxon>Chytridiomycota incertae sedis</taxon>
        <taxon>Chytridiomycetes</taxon>
        <taxon>Caulochytriales</taxon>
        <taxon>Caulochytriaceae</taxon>
        <taxon>Caulochytrium</taxon>
    </lineage>
</organism>
<protein>
    <submittedName>
        <fullName evidence="2">Uncharacterized protein</fullName>
    </submittedName>
</protein>
<evidence type="ECO:0000256" key="1">
    <source>
        <dbReference type="SAM" id="MobiDB-lite"/>
    </source>
</evidence>
<evidence type="ECO:0000313" key="2">
    <source>
        <dbReference type="EMBL" id="RKO97184.1"/>
    </source>
</evidence>
<gene>
    <name evidence="2" type="ORF">CAUPRSCDRAFT_11130</name>
</gene>
<dbReference type="AlphaFoldDB" id="A0A4P9WV52"/>
<proteinExistence type="predicted"/>
<sequence length="130" mass="14841">MPLYDRFKDDHGRANEPVLLWLQSFEADIDKMRETASRQNPPAGETHYWEIPRESYRAVGPLVLHLPTYSEVTSHDSNENERSMIQIMDGEQAQPGVMNVRIENPYHEPPPYDDPEGSPRSAVGPTVPRS</sequence>
<dbReference type="Proteomes" id="UP000268535">
    <property type="component" value="Unassembled WGS sequence"/>
</dbReference>
<reference evidence="3" key="1">
    <citation type="journal article" date="2018" name="Nat. Microbiol.">
        <title>Leveraging single-cell genomics to expand the fungal tree of life.</title>
        <authorList>
            <person name="Ahrendt S.R."/>
            <person name="Quandt C.A."/>
            <person name="Ciobanu D."/>
            <person name="Clum A."/>
            <person name="Salamov A."/>
            <person name="Andreopoulos B."/>
            <person name="Cheng J.F."/>
            <person name="Woyke T."/>
            <person name="Pelin A."/>
            <person name="Henrissat B."/>
            <person name="Reynolds N.K."/>
            <person name="Benny G.L."/>
            <person name="Smith M.E."/>
            <person name="James T.Y."/>
            <person name="Grigoriev I.V."/>
        </authorList>
    </citation>
    <scope>NUCLEOTIDE SEQUENCE [LARGE SCALE GENOMIC DNA]</scope>
    <source>
        <strain evidence="3">ATCC 52028</strain>
    </source>
</reference>
<dbReference type="EMBL" id="ML009375">
    <property type="protein sequence ID" value="RKO97184.1"/>
    <property type="molecule type" value="Genomic_DNA"/>
</dbReference>
<feature type="region of interest" description="Disordered" evidence="1">
    <location>
        <begin position="100"/>
        <end position="130"/>
    </location>
</feature>
<name>A0A4P9WV52_9FUNG</name>